<protein>
    <recommendedName>
        <fullName evidence="8">DNA recombination protein RmuC</fullName>
    </recommendedName>
</protein>
<comment type="similarity">
    <text evidence="2">Belongs to the RmuC family.</text>
</comment>
<accession>A0A2J0LDF0</accession>
<dbReference type="PANTHER" id="PTHR30563:SF0">
    <property type="entry name" value="DNA RECOMBINATION PROTEIN RMUC"/>
    <property type="match status" value="1"/>
</dbReference>
<gene>
    <name evidence="6" type="ORF">COW11_06150</name>
</gene>
<dbReference type="AlphaFoldDB" id="A0A2J0LDF0"/>
<proteinExistence type="inferred from homology"/>
<feature type="transmembrane region" description="Helical" evidence="5">
    <location>
        <begin position="6"/>
        <end position="23"/>
    </location>
</feature>
<organism evidence="6 7">
    <name type="scientific">Candidatus Taenaricola geysiri</name>
    <dbReference type="NCBI Taxonomy" id="1974752"/>
    <lineage>
        <taxon>Bacteria</taxon>
        <taxon>Pseudomonadati</taxon>
        <taxon>Candidatus Omnitrophota</taxon>
        <taxon>Candidatus Taenaricola</taxon>
    </lineage>
</organism>
<evidence type="ECO:0000256" key="2">
    <source>
        <dbReference type="ARBA" id="ARBA00009840"/>
    </source>
</evidence>
<evidence type="ECO:0000313" key="6">
    <source>
        <dbReference type="EMBL" id="PIW65888.1"/>
    </source>
</evidence>
<evidence type="ECO:0000256" key="1">
    <source>
        <dbReference type="ARBA" id="ARBA00003416"/>
    </source>
</evidence>
<reference evidence="6 7" key="1">
    <citation type="submission" date="2017-09" db="EMBL/GenBank/DDBJ databases">
        <title>Depth-based differentiation of microbial function through sediment-hosted aquifers and enrichment of novel symbionts in the deep terrestrial subsurface.</title>
        <authorList>
            <person name="Probst A.J."/>
            <person name="Ladd B."/>
            <person name="Jarett J.K."/>
            <person name="Geller-Mcgrath D.E."/>
            <person name="Sieber C.M."/>
            <person name="Emerson J.B."/>
            <person name="Anantharaman K."/>
            <person name="Thomas B.C."/>
            <person name="Malmstrom R."/>
            <person name="Stieglmeier M."/>
            <person name="Klingl A."/>
            <person name="Woyke T."/>
            <person name="Ryan C.M."/>
            <person name="Banfield J.F."/>
        </authorList>
    </citation>
    <scope>NUCLEOTIDE SEQUENCE [LARGE SCALE GENOMIC DNA]</scope>
    <source>
        <strain evidence="6">CG12_big_fil_rev_8_21_14_0_65_43_15</strain>
    </source>
</reference>
<dbReference type="Pfam" id="PF02646">
    <property type="entry name" value="RmuC"/>
    <property type="match status" value="1"/>
</dbReference>
<evidence type="ECO:0008006" key="8">
    <source>
        <dbReference type="Google" id="ProtNLM"/>
    </source>
</evidence>
<dbReference type="GO" id="GO:0006310">
    <property type="term" value="P:DNA recombination"/>
    <property type="evidence" value="ECO:0007669"/>
    <property type="project" value="UniProtKB-KW"/>
</dbReference>
<comment type="caution">
    <text evidence="6">The sequence shown here is derived from an EMBL/GenBank/DDBJ whole genome shotgun (WGS) entry which is preliminary data.</text>
</comment>
<keyword evidence="3" id="KW-0175">Coiled coil</keyword>
<evidence type="ECO:0000313" key="7">
    <source>
        <dbReference type="Proteomes" id="UP000231267"/>
    </source>
</evidence>
<keyword evidence="5" id="KW-1133">Transmembrane helix</keyword>
<dbReference type="PANTHER" id="PTHR30563">
    <property type="entry name" value="DNA RECOMBINATION PROTEIN RMUC"/>
    <property type="match status" value="1"/>
</dbReference>
<keyword evidence="5" id="KW-0472">Membrane</keyword>
<evidence type="ECO:0000256" key="5">
    <source>
        <dbReference type="SAM" id="Phobius"/>
    </source>
</evidence>
<keyword evidence="4" id="KW-0233">DNA recombination</keyword>
<name>A0A2J0LDF0_9BACT</name>
<dbReference type="Proteomes" id="UP000231267">
    <property type="component" value="Unassembled WGS sequence"/>
</dbReference>
<keyword evidence="5" id="KW-0812">Transmembrane</keyword>
<dbReference type="EMBL" id="PFGP01000136">
    <property type="protein sequence ID" value="PIW65888.1"/>
    <property type="molecule type" value="Genomic_DNA"/>
</dbReference>
<dbReference type="InterPro" id="IPR003798">
    <property type="entry name" value="DNA_recombination_RmuC"/>
</dbReference>
<evidence type="ECO:0000256" key="3">
    <source>
        <dbReference type="ARBA" id="ARBA00023054"/>
    </source>
</evidence>
<evidence type="ECO:0000256" key="4">
    <source>
        <dbReference type="ARBA" id="ARBA00023172"/>
    </source>
</evidence>
<comment type="function">
    <text evidence="1">Involved in DNA recombination.</text>
</comment>
<sequence>MAIINIILSLIVIGLVAVMLVLVSERLKQMSSKINESEAGVGRRLDNTAGVIGNLQNTLGRLEKTNEHIVNISKDISGLQNLLRAPKFRGEMGETLLGNLLEQVLPKNHYKLQHQFKTKDTVDAVIILGDNLVPVDAKFPLENFQAFMNAQTEDDKNSYHRKFISDVKMRINEIAGKYILPDEGTFDFALMYIPAENVYYETTIKEDMLSYALAKRVIPVSPNTFYAYLQVILLGLKGMQVERNAKDILANISRMQQDLVKFSEDFRLVGGHIKNANNKFDEAEKRLERFQDKIGHIA</sequence>